<name>A0AAV7PW12_PLEWA</name>
<evidence type="ECO:0000313" key="3">
    <source>
        <dbReference type="Proteomes" id="UP001066276"/>
    </source>
</evidence>
<feature type="region of interest" description="Disordered" evidence="1">
    <location>
        <begin position="68"/>
        <end position="123"/>
    </location>
</feature>
<sequence>MFCPGIAALPHASDVQKNTPNGQQEEDADTRPSALKRLRENEQELIRNEPRTLAAAVRKVLCCYGREGDGARSWSSERGKQEAKQVKQAARQRGGMSESLSETAADHVTLSTPTPEPQLLPQP</sequence>
<proteinExistence type="predicted"/>
<reference evidence="2" key="1">
    <citation type="journal article" date="2022" name="bioRxiv">
        <title>Sequencing and chromosome-scale assembly of the giantPleurodeles waltlgenome.</title>
        <authorList>
            <person name="Brown T."/>
            <person name="Elewa A."/>
            <person name="Iarovenko S."/>
            <person name="Subramanian E."/>
            <person name="Araus A.J."/>
            <person name="Petzold A."/>
            <person name="Susuki M."/>
            <person name="Suzuki K.-i.T."/>
            <person name="Hayashi T."/>
            <person name="Toyoda A."/>
            <person name="Oliveira C."/>
            <person name="Osipova E."/>
            <person name="Leigh N.D."/>
            <person name="Simon A."/>
            <person name="Yun M.H."/>
        </authorList>
    </citation>
    <scope>NUCLEOTIDE SEQUENCE</scope>
    <source>
        <strain evidence="2">20211129_DDA</strain>
        <tissue evidence="2">Liver</tissue>
    </source>
</reference>
<dbReference type="EMBL" id="JANPWB010000011">
    <property type="protein sequence ID" value="KAJ1132210.1"/>
    <property type="molecule type" value="Genomic_DNA"/>
</dbReference>
<organism evidence="2 3">
    <name type="scientific">Pleurodeles waltl</name>
    <name type="common">Iberian ribbed newt</name>
    <dbReference type="NCBI Taxonomy" id="8319"/>
    <lineage>
        <taxon>Eukaryota</taxon>
        <taxon>Metazoa</taxon>
        <taxon>Chordata</taxon>
        <taxon>Craniata</taxon>
        <taxon>Vertebrata</taxon>
        <taxon>Euteleostomi</taxon>
        <taxon>Amphibia</taxon>
        <taxon>Batrachia</taxon>
        <taxon>Caudata</taxon>
        <taxon>Salamandroidea</taxon>
        <taxon>Salamandridae</taxon>
        <taxon>Pleurodelinae</taxon>
        <taxon>Pleurodeles</taxon>
    </lineage>
</organism>
<protein>
    <submittedName>
        <fullName evidence="2">Uncharacterized protein</fullName>
    </submittedName>
</protein>
<gene>
    <name evidence="2" type="ORF">NDU88_010537</name>
</gene>
<feature type="compositionally biased region" description="Basic and acidic residues" evidence="1">
    <location>
        <begin position="68"/>
        <end position="85"/>
    </location>
</feature>
<accession>A0AAV7PW12</accession>
<dbReference type="AlphaFoldDB" id="A0AAV7PW12"/>
<keyword evidence="3" id="KW-1185">Reference proteome</keyword>
<feature type="region of interest" description="Disordered" evidence="1">
    <location>
        <begin position="1"/>
        <end position="34"/>
    </location>
</feature>
<evidence type="ECO:0000256" key="1">
    <source>
        <dbReference type="SAM" id="MobiDB-lite"/>
    </source>
</evidence>
<evidence type="ECO:0000313" key="2">
    <source>
        <dbReference type="EMBL" id="KAJ1132210.1"/>
    </source>
</evidence>
<dbReference type="Proteomes" id="UP001066276">
    <property type="component" value="Chromosome 7"/>
</dbReference>
<comment type="caution">
    <text evidence="2">The sequence shown here is derived from an EMBL/GenBank/DDBJ whole genome shotgun (WGS) entry which is preliminary data.</text>
</comment>
<feature type="compositionally biased region" description="Pro residues" evidence="1">
    <location>
        <begin position="114"/>
        <end position="123"/>
    </location>
</feature>